<reference evidence="1" key="1">
    <citation type="submission" date="2013-07" db="EMBL/GenBank/DDBJ databases">
        <authorList>
            <consortium name="DOE Joint Genome Institute"/>
            <person name="Anderson I."/>
            <person name="Huntemann M."/>
            <person name="Han J."/>
            <person name="Chen A."/>
            <person name="Kyrpides N."/>
            <person name="Mavromatis K."/>
            <person name="Markowitz V."/>
            <person name="Palaniappan K."/>
            <person name="Ivanova N."/>
            <person name="Schaumberg A."/>
            <person name="Pati A."/>
            <person name="Liolios K."/>
            <person name="Nordberg H.P."/>
            <person name="Cantor M.N."/>
            <person name="Hua S.X."/>
            <person name="Woyke T."/>
        </authorList>
    </citation>
    <scope>NUCLEOTIDE SEQUENCE [LARGE SCALE GENOMIC DNA]</scope>
    <source>
        <strain evidence="1">DSM 17970</strain>
    </source>
</reference>
<accession>A0ABP3BF79</accession>
<evidence type="ECO:0000313" key="2">
    <source>
        <dbReference type="Proteomes" id="UP000243438"/>
    </source>
</evidence>
<comment type="caution">
    <text evidence="1">The sequence shown here is derived from an EMBL/GenBank/DDBJ whole genome shotgun (WGS) entry which is preliminary data.</text>
</comment>
<protein>
    <submittedName>
        <fullName evidence="1">Uncharacterized protein</fullName>
    </submittedName>
</protein>
<keyword evidence="2" id="KW-1185">Reference proteome</keyword>
<dbReference type="Proteomes" id="UP000243438">
    <property type="component" value="Unassembled WGS sequence"/>
</dbReference>
<name>A0ABP3BF79_9BACT</name>
<proteinExistence type="predicted"/>
<organism evidence="1 2">
    <name type="scientific">Xylanibacter oryzae DSM 17970</name>
    <dbReference type="NCBI Taxonomy" id="915438"/>
    <lineage>
        <taxon>Bacteria</taxon>
        <taxon>Pseudomonadati</taxon>
        <taxon>Bacteroidota</taxon>
        <taxon>Bacteroidia</taxon>
        <taxon>Bacteroidales</taxon>
        <taxon>Prevotellaceae</taxon>
        <taxon>Xylanibacter</taxon>
    </lineage>
</organism>
<gene>
    <name evidence="1" type="ORF">XylorDRAFT_0254</name>
</gene>
<sequence>MILKRAKILHFVKFITVFLANEYLLSTFALNIK</sequence>
<evidence type="ECO:0000313" key="1">
    <source>
        <dbReference type="EMBL" id="EXG77903.1"/>
    </source>
</evidence>
<dbReference type="EMBL" id="JFBS01000001">
    <property type="protein sequence ID" value="EXG77903.1"/>
    <property type="molecule type" value="Genomic_DNA"/>
</dbReference>